<comment type="caution">
    <text evidence="2">The sequence shown here is derived from an EMBL/GenBank/DDBJ whole genome shotgun (WGS) entry which is preliminary data.</text>
</comment>
<dbReference type="AlphaFoldDB" id="A0A2A2EP89"/>
<dbReference type="Proteomes" id="UP000217771">
    <property type="component" value="Unassembled WGS sequence"/>
</dbReference>
<gene>
    <name evidence="2" type="ORF">CK498_24055</name>
</gene>
<protein>
    <submittedName>
        <fullName evidence="2">Uncharacterized protein</fullName>
    </submittedName>
</protein>
<reference evidence="2 3" key="1">
    <citation type="submission" date="2017-08" db="EMBL/GenBank/DDBJ databases">
        <title>Halomonas alkalisoli sp. nov., isolated from saline alkaline soil.</title>
        <authorList>
            <person name="Wang D."/>
            <person name="Zhang G."/>
        </authorList>
    </citation>
    <scope>NUCLEOTIDE SEQUENCE [LARGE SCALE GENOMIC DNA]</scope>
    <source>
        <strain evidence="2 3">WRN001</strain>
    </source>
</reference>
<proteinExistence type="predicted"/>
<evidence type="ECO:0000313" key="2">
    <source>
        <dbReference type="EMBL" id="PAU74162.1"/>
    </source>
</evidence>
<dbReference type="EMBL" id="NSKB01000014">
    <property type="protein sequence ID" value="PAU74162.1"/>
    <property type="molecule type" value="Genomic_DNA"/>
</dbReference>
<accession>A0A2A2EP89</accession>
<dbReference type="InterPro" id="IPR047749">
    <property type="entry name" value="STY4528-like"/>
</dbReference>
<keyword evidence="3" id="KW-1185">Reference proteome</keyword>
<dbReference type="RefSeq" id="WP_095623385.1">
    <property type="nucleotide sequence ID" value="NZ_NSKB01000014.1"/>
</dbReference>
<feature type="compositionally biased region" description="Polar residues" evidence="1">
    <location>
        <begin position="228"/>
        <end position="249"/>
    </location>
</feature>
<dbReference type="OrthoDB" id="8556561at2"/>
<feature type="region of interest" description="Disordered" evidence="1">
    <location>
        <begin position="21"/>
        <end position="49"/>
    </location>
</feature>
<feature type="region of interest" description="Disordered" evidence="1">
    <location>
        <begin position="213"/>
        <end position="268"/>
    </location>
</feature>
<feature type="compositionally biased region" description="Low complexity" evidence="1">
    <location>
        <begin position="410"/>
        <end position="428"/>
    </location>
</feature>
<sequence length="453" mass="48804">MVQLHDATRQGLDRLIGQAASEMTQRRGEPPASAVPDGETDRPGEAASGLDGLLFFGNPHETVPRALLLDPRLGHVDKLGWQMMRMLVNPDRTTAVPTYDELQPLLRGAPGQKASRATVARVIAVLRLTRWVSLGHRARNAQNGRIIGNVYILHDEPLSPAEASVLDADYVEYVCRCLNHQNKVVKAVAAIVFEELQEAGALHELPTRLDTLASRSSKVRPPSPAKRQATQFSTTTQQKNQGEAPSSQREPGRVSHKNSPGFHREPSLESRAYEAIDAVLHENSGSSPRTVRTSHCVKPTGTSAVNLHWPACLSLDDSERQATQLLMSGLSGDTQQAILDEAAGRVSSGSVRNPKGFLRGLIKRAIGGEFVATGYAKTQAERRTGSVSQSTPPAMQRSAPRAATQPLRQPAAPTASSTPSSTTSPEEAQAAREQCLRKLGLWPAGGKNSLSSH</sequence>
<evidence type="ECO:0000313" key="3">
    <source>
        <dbReference type="Proteomes" id="UP000217771"/>
    </source>
</evidence>
<feature type="region of interest" description="Disordered" evidence="1">
    <location>
        <begin position="377"/>
        <end position="453"/>
    </location>
</feature>
<evidence type="ECO:0000256" key="1">
    <source>
        <dbReference type="SAM" id="MobiDB-lite"/>
    </source>
</evidence>
<organism evidence="2 3">
    <name type="scientific">Halomonas salipaludis</name>
    <dbReference type="NCBI Taxonomy" id="2032625"/>
    <lineage>
        <taxon>Bacteria</taxon>
        <taxon>Pseudomonadati</taxon>
        <taxon>Pseudomonadota</taxon>
        <taxon>Gammaproteobacteria</taxon>
        <taxon>Oceanospirillales</taxon>
        <taxon>Halomonadaceae</taxon>
        <taxon>Halomonas</taxon>
    </lineage>
</organism>
<name>A0A2A2EP89_9GAMM</name>
<dbReference type="NCBIfam" id="NF040582">
    <property type="entry name" value="STY4528_fam"/>
    <property type="match status" value="1"/>
</dbReference>